<name>A0A3N1V0B7_9BACT</name>
<comment type="function">
    <text evidence="2">Catalyzes the ATP-dependent phosphorylation of thiamine-monophosphate (TMP) to form thiamine-pyrophosphate (TPP), the active form of vitamin B1.</text>
</comment>
<keyword evidence="1 2" id="KW-0784">Thiamine biosynthesis</keyword>
<feature type="binding site" evidence="2">
    <location>
        <position position="377"/>
    </location>
    <ligand>
        <name>substrate</name>
    </ligand>
</feature>
<dbReference type="RefSeq" id="WP_123290059.1">
    <property type="nucleotide sequence ID" value="NZ_RJVA01000011.1"/>
</dbReference>
<dbReference type="EC" id="2.7.4.16" evidence="2"/>
<dbReference type="InterPro" id="IPR010918">
    <property type="entry name" value="PurM-like_C_dom"/>
</dbReference>
<comment type="miscellaneous">
    <text evidence="2">Reaction mechanism of ThiL seems to utilize a direct, inline transfer of the gamma-phosphate of ATP to TMP rather than a phosphorylated enzyme intermediate.</text>
</comment>
<protein>
    <recommendedName>
        <fullName evidence="2">Thiamine-monophosphate kinase</fullName>
        <shortName evidence="2">TMP kinase</shortName>
        <shortName evidence="2">Thiamine-phosphate kinase</shortName>
        <ecNumber evidence="2">2.7.4.16</ecNumber>
    </recommendedName>
</protein>
<feature type="binding site" evidence="2">
    <location>
        <position position="268"/>
    </location>
    <ligand>
        <name>Mg(2+)</name>
        <dbReference type="ChEBI" id="CHEBI:18420"/>
        <label>5</label>
    </ligand>
</feature>
<evidence type="ECO:0000313" key="6">
    <source>
        <dbReference type="Proteomes" id="UP000276223"/>
    </source>
</evidence>
<keyword evidence="6" id="KW-1185">Reference proteome</keyword>
<dbReference type="InterPro" id="IPR036921">
    <property type="entry name" value="PurM-like_N_sf"/>
</dbReference>
<keyword evidence="2" id="KW-0460">Magnesium</keyword>
<keyword evidence="2" id="KW-0808">Transferase</keyword>
<dbReference type="OrthoDB" id="9802811at2"/>
<dbReference type="PANTHER" id="PTHR30270">
    <property type="entry name" value="THIAMINE-MONOPHOSPHATE KINASE"/>
    <property type="match status" value="1"/>
</dbReference>
<feature type="binding site" evidence="2">
    <location>
        <position position="55"/>
    </location>
    <ligand>
        <name>Mg(2+)</name>
        <dbReference type="ChEBI" id="CHEBI:18420"/>
        <label>1</label>
    </ligand>
</feature>
<dbReference type="GO" id="GO:0009229">
    <property type="term" value="P:thiamine diphosphate biosynthetic process"/>
    <property type="evidence" value="ECO:0007669"/>
    <property type="project" value="UniProtKB-UniRule"/>
</dbReference>
<dbReference type="Gene3D" id="3.30.1330.10">
    <property type="entry name" value="PurM-like, N-terminal domain"/>
    <property type="match status" value="1"/>
</dbReference>
<dbReference type="InterPro" id="IPR036676">
    <property type="entry name" value="PurM-like_C_sf"/>
</dbReference>
<comment type="caution">
    <text evidence="2">Lacks conserved residue(s) required for the propagation of feature annotation.</text>
</comment>
<dbReference type="Pfam" id="PF00586">
    <property type="entry name" value="AIRS"/>
    <property type="match status" value="1"/>
</dbReference>
<dbReference type="InterPro" id="IPR006283">
    <property type="entry name" value="ThiL-like"/>
</dbReference>
<feature type="binding site" evidence="2">
    <location>
        <position position="53"/>
    </location>
    <ligand>
        <name>Mg(2+)</name>
        <dbReference type="ChEBI" id="CHEBI:18420"/>
        <label>4</label>
    </ligand>
</feature>
<dbReference type="InterPro" id="IPR016188">
    <property type="entry name" value="PurM-like_N"/>
</dbReference>
<comment type="similarity">
    <text evidence="2">Belongs to the thiamine-monophosphate kinase family.</text>
</comment>
<proteinExistence type="inferred from homology"/>
<dbReference type="GO" id="GO:0009228">
    <property type="term" value="P:thiamine biosynthetic process"/>
    <property type="evidence" value="ECO:0007669"/>
    <property type="project" value="UniProtKB-KW"/>
</dbReference>
<feature type="binding site" evidence="2">
    <location>
        <position position="318"/>
    </location>
    <ligand>
        <name>substrate</name>
    </ligand>
</feature>
<dbReference type="PANTHER" id="PTHR30270:SF0">
    <property type="entry name" value="THIAMINE-MONOPHOSPHATE KINASE"/>
    <property type="match status" value="1"/>
</dbReference>
<dbReference type="AlphaFoldDB" id="A0A3N1V0B7"/>
<evidence type="ECO:0000259" key="4">
    <source>
        <dbReference type="Pfam" id="PF02769"/>
    </source>
</evidence>
<reference evidence="5 6" key="1">
    <citation type="submission" date="2018-11" db="EMBL/GenBank/DDBJ databases">
        <title>Genomic Encyclopedia of Type Strains, Phase IV (KMG-IV): sequencing the most valuable type-strain genomes for metagenomic binning, comparative biology and taxonomic classification.</title>
        <authorList>
            <person name="Goeker M."/>
        </authorList>
    </citation>
    <scope>NUCLEOTIDE SEQUENCE [LARGE SCALE GENOMIC DNA]</scope>
    <source>
        <strain evidence="5 6">DSM 22027</strain>
    </source>
</reference>
<gene>
    <name evidence="2" type="primary">thiL</name>
    <name evidence="5" type="ORF">EDC27_1599</name>
</gene>
<feature type="binding site" evidence="2">
    <location>
        <position position="132"/>
    </location>
    <ligand>
        <name>Mg(2+)</name>
        <dbReference type="ChEBI" id="CHEBI:18420"/>
        <label>1</label>
    </ligand>
</feature>
<dbReference type="UniPathway" id="UPA00060">
    <property type="reaction ID" value="UER00142"/>
</dbReference>
<dbReference type="SUPFAM" id="SSF55326">
    <property type="entry name" value="PurM N-terminal domain-like"/>
    <property type="match status" value="1"/>
</dbReference>
<feature type="binding site" evidence="2">
    <location>
        <position position="55"/>
    </location>
    <ligand>
        <name>Mg(2+)</name>
        <dbReference type="ChEBI" id="CHEBI:18420"/>
        <label>2</label>
    </ligand>
</feature>
<feature type="domain" description="PurM-like N-terminal" evidence="3">
    <location>
        <begin position="36"/>
        <end position="150"/>
    </location>
</feature>
<feature type="binding site" evidence="2">
    <location>
        <position position="265"/>
    </location>
    <ligand>
        <name>Mg(2+)</name>
        <dbReference type="ChEBI" id="CHEBI:18420"/>
        <label>3</label>
    </ligand>
</feature>
<evidence type="ECO:0000256" key="2">
    <source>
        <dbReference type="HAMAP-Rule" id="MF_02128"/>
    </source>
</evidence>
<feature type="binding site" evidence="2">
    <location>
        <position position="38"/>
    </location>
    <ligand>
        <name>Mg(2+)</name>
        <dbReference type="ChEBI" id="CHEBI:18420"/>
        <label>3</label>
    </ligand>
</feature>
<dbReference type="Proteomes" id="UP000276223">
    <property type="component" value="Unassembled WGS sequence"/>
</dbReference>
<comment type="caution">
    <text evidence="5">The sequence shown here is derived from an EMBL/GenBank/DDBJ whole genome shotgun (WGS) entry which is preliminary data.</text>
</comment>
<feature type="binding site" evidence="2">
    <location>
        <position position="84"/>
    </location>
    <ligand>
        <name>Mg(2+)</name>
        <dbReference type="ChEBI" id="CHEBI:18420"/>
        <label>3</label>
    </ligand>
</feature>
<dbReference type="Pfam" id="PF02769">
    <property type="entry name" value="AIRS_C"/>
    <property type="match status" value="1"/>
</dbReference>
<keyword evidence="2 5" id="KW-0418">Kinase</keyword>
<feature type="binding site" evidence="2">
    <location>
        <position position="84"/>
    </location>
    <ligand>
        <name>Mg(2+)</name>
        <dbReference type="ChEBI" id="CHEBI:18420"/>
        <label>4</label>
    </ligand>
</feature>
<feature type="binding site" evidence="2">
    <location>
        <position position="84"/>
    </location>
    <ligand>
        <name>Mg(2+)</name>
        <dbReference type="ChEBI" id="CHEBI:18420"/>
        <label>2</label>
    </ligand>
</feature>
<feature type="binding site" evidence="2">
    <location>
        <position position="62"/>
    </location>
    <ligand>
        <name>substrate</name>
    </ligand>
</feature>
<dbReference type="Gene3D" id="3.90.650.10">
    <property type="entry name" value="PurM-like C-terminal domain"/>
    <property type="match status" value="1"/>
</dbReference>
<feature type="binding site" evidence="2">
    <location>
        <position position="114"/>
    </location>
    <ligand>
        <name>ATP</name>
        <dbReference type="ChEBI" id="CHEBI:30616"/>
    </ligand>
</feature>
<dbReference type="SUPFAM" id="SSF56042">
    <property type="entry name" value="PurM C-terminal domain-like"/>
    <property type="match status" value="1"/>
</dbReference>
<evidence type="ECO:0000313" key="5">
    <source>
        <dbReference type="EMBL" id="ROQ93571.1"/>
    </source>
</evidence>
<dbReference type="GO" id="GO:0009030">
    <property type="term" value="F:thiamine-phosphate kinase activity"/>
    <property type="evidence" value="ECO:0007669"/>
    <property type="project" value="UniProtKB-UniRule"/>
</dbReference>
<comment type="pathway">
    <text evidence="2">Cofactor biosynthesis; thiamine diphosphate biosynthesis; thiamine diphosphate from thiamine phosphate: step 1/1.</text>
</comment>
<feature type="domain" description="PurM-like C-terminal" evidence="4">
    <location>
        <begin position="246"/>
        <end position="357"/>
    </location>
</feature>
<sequence length="386" mass="41205">MKPSKPIVRDLGEFGLIERLRQRVSPGPSSVLVGIGDDVAVLRSTAGRLLLATCDTQVEGIHFLRHTVPPRCLGQRAAAVNLSDMAAMGGVPSWALVSLMLPDKTPVAWVDALYRGLTEGLERYGAALVGGNTARHPERIVVDVTLLGEVDEAKMVLRRGAHIGDFIVVTGSLGASKAGLECLRVAPFMAQEAARTLNETEDATLDELEMACGDAPSQGEAAQNLMAAVDRDTWMRAVHRYWVPEPRVQEGQVLAASGWVHAMIDVSDGFLGDLAHLCAASDVGAVIHVDAVPVDWACQGVAQALGQDPLLWALTGGEDYEILAAVHPEGLDHVLQAVAQQSAVTCHAVGRIVPRDQGIQCVRQDGSALEAHWGKAWDHFRQEAAS</sequence>
<dbReference type="GO" id="GO:0005524">
    <property type="term" value="F:ATP binding"/>
    <property type="evidence" value="ECO:0007669"/>
    <property type="project" value="UniProtKB-UniRule"/>
</dbReference>
<dbReference type="GO" id="GO:0000287">
    <property type="term" value="F:magnesium ion binding"/>
    <property type="evidence" value="ECO:0007669"/>
    <property type="project" value="UniProtKB-UniRule"/>
</dbReference>
<feature type="binding site" evidence="2">
    <location>
        <position position="267"/>
    </location>
    <ligand>
        <name>ATP</name>
        <dbReference type="ChEBI" id="CHEBI:30616"/>
    </ligand>
</feature>
<organism evidence="5 6">
    <name type="scientific">Desulfosoma caldarium</name>
    <dbReference type="NCBI Taxonomy" id="610254"/>
    <lineage>
        <taxon>Bacteria</taxon>
        <taxon>Pseudomonadati</taxon>
        <taxon>Thermodesulfobacteriota</taxon>
        <taxon>Syntrophobacteria</taxon>
        <taxon>Syntrophobacterales</taxon>
        <taxon>Syntrophobacteraceae</taxon>
        <taxon>Desulfosoma</taxon>
    </lineage>
</organism>
<evidence type="ECO:0000256" key="1">
    <source>
        <dbReference type="ARBA" id="ARBA00022977"/>
    </source>
</evidence>
<feature type="binding site" evidence="2">
    <location>
        <begin position="131"/>
        <end position="132"/>
    </location>
    <ligand>
        <name>ATP</name>
        <dbReference type="ChEBI" id="CHEBI:30616"/>
    </ligand>
</feature>
<feature type="binding site" evidence="2">
    <location>
        <position position="158"/>
    </location>
    <ligand>
        <name>ATP</name>
        <dbReference type="ChEBI" id="CHEBI:30616"/>
    </ligand>
</feature>
<accession>A0A3N1V0B7</accession>
<comment type="catalytic activity">
    <reaction evidence="2">
        <text>thiamine phosphate + ATP = thiamine diphosphate + ADP</text>
        <dbReference type="Rhea" id="RHEA:15913"/>
        <dbReference type="ChEBI" id="CHEBI:30616"/>
        <dbReference type="ChEBI" id="CHEBI:37575"/>
        <dbReference type="ChEBI" id="CHEBI:58937"/>
        <dbReference type="ChEBI" id="CHEBI:456216"/>
        <dbReference type="EC" id="2.7.4.16"/>
    </reaction>
</comment>
<keyword evidence="2" id="KW-0547">Nucleotide-binding</keyword>
<feature type="binding site" evidence="2">
    <location>
        <position position="38"/>
    </location>
    <ligand>
        <name>Mg(2+)</name>
        <dbReference type="ChEBI" id="CHEBI:18420"/>
        <label>4</label>
    </ligand>
</feature>
<evidence type="ECO:0000259" key="3">
    <source>
        <dbReference type="Pfam" id="PF00586"/>
    </source>
</evidence>
<dbReference type="HAMAP" id="MF_02128">
    <property type="entry name" value="TMP_kinase"/>
    <property type="match status" value="1"/>
</dbReference>
<dbReference type="CDD" id="cd02194">
    <property type="entry name" value="ThiL"/>
    <property type="match status" value="1"/>
</dbReference>
<keyword evidence="2" id="KW-0067">ATP-binding</keyword>
<keyword evidence="2" id="KW-0479">Metal-binding</keyword>
<dbReference type="EMBL" id="RJVA01000011">
    <property type="protein sequence ID" value="ROQ93571.1"/>
    <property type="molecule type" value="Genomic_DNA"/>
</dbReference>